<sequence>MINLIGTYECKADAKGRVMFSSALKKQLQPVLNEGFVIKRAVFQPCLELYSMKEWNLMMEKINKLNRFVKKNNDFIRRFTAGVKMVEFDATGRILIPKDLCEFASIKKQVVLSSAVNIIEIWDKDKYEKAIDDATVDFADLAEEVMGNTDFDELS</sequence>
<accession>A0ABX7SX17</accession>
<evidence type="ECO:0000256" key="5">
    <source>
        <dbReference type="ARBA" id="ARBA00023125"/>
    </source>
</evidence>
<dbReference type="CDD" id="cd16320">
    <property type="entry name" value="MraZ_N"/>
    <property type="match status" value="1"/>
</dbReference>
<evidence type="ECO:0000256" key="7">
    <source>
        <dbReference type="HAMAP-Rule" id="MF_01008"/>
    </source>
</evidence>
<dbReference type="InterPro" id="IPR037914">
    <property type="entry name" value="SpoVT-AbrB_sf"/>
</dbReference>
<dbReference type="EMBL" id="CP071795">
    <property type="protein sequence ID" value="QTD38799.1"/>
    <property type="molecule type" value="Genomic_DNA"/>
</dbReference>
<dbReference type="InterPro" id="IPR007159">
    <property type="entry name" value="SpoVT-AbrB_dom"/>
</dbReference>
<dbReference type="InterPro" id="IPR020603">
    <property type="entry name" value="MraZ_dom"/>
</dbReference>
<keyword evidence="6 7" id="KW-0804">Transcription</keyword>
<dbReference type="InterPro" id="IPR035642">
    <property type="entry name" value="MraZ_N"/>
</dbReference>
<keyword evidence="10" id="KW-1185">Reference proteome</keyword>
<reference evidence="9 10" key="1">
    <citation type="submission" date="2021-03" db="EMBL/GenBank/DDBJ databases">
        <title>Complete genome of Polaribacter_sp.G4M1.</title>
        <authorList>
            <person name="Jeong S.W."/>
            <person name="Bae J.W."/>
        </authorList>
    </citation>
    <scope>NUCLEOTIDE SEQUENCE [LARGE SCALE GENOMIC DNA]</scope>
    <source>
        <strain evidence="9 10">G4M1</strain>
    </source>
</reference>
<evidence type="ECO:0000256" key="4">
    <source>
        <dbReference type="ARBA" id="ARBA00023015"/>
    </source>
</evidence>
<gene>
    <name evidence="7" type="primary">mraZ</name>
    <name evidence="9" type="ORF">JL193_05925</name>
</gene>
<evidence type="ECO:0000259" key="8">
    <source>
        <dbReference type="PROSITE" id="PS51740"/>
    </source>
</evidence>
<keyword evidence="2 7" id="KW-0963">Cytoplasm</keyword>
<name>A0ABX7SX17_9FLAO</name>
<dbReference type="InterPro" id="IPR038619">
    <property type="entry name" value="MraZ_sf"/>
</dbReference>
<evidence type="ECO:0000313" key="9">
    <source>
        <dbReference type="EMBL" id="QTD38799.1"/>
    </source>
</evidence>
<dbReference type="Proteomes" id="UP000663935">
    <property type="component" value="Chromosome"/>
</dbReference>
<protein>
    <recommendedName>
        <fullName evidence="1 7">Transcriptional regulator MraZ</fullName>
    </recommendedName>
</protein>
<keyword evidence="3" id="KW-0677">Repeat</keyword>
<evidence type="ECO:0000256" key="1">
    <source>
        <dbReference type="ARBA" id="ARBA00013860"/>
    </source>
</evidence>
<comment type="subunit">
    <text evidence="7">Forms oligomers.</text>
</comment>
<dbReference type="SUPFAM" id="SSF89447">
    <property type="entry name" value="AbrB/MazE/MraZ-like"/>
    <property type="match status" value="1"/>
</dbReference>
<evidence type="ECO:0000313" key="10">
    <source>
        <dbReference type="Proteomes" id="UP000663935"/>
    </source>
</evidence>
<evidence type="ECO:0000256" key="6">
    <source>
        <dbReference type="ARBA" id="ARBA00023163"/>
    </source>
</evidence>
<comment type="subcellular location">
    <subcellularLocation>
        <location evidence="7">Cytoplasm</location>
        <location evidence="7">Nucleoid</location>
    </subcellularLocation>
</comment>
<dbReference type="Gene3D" id="3.40.1550.20">
    <property type="entry name" value="Transcriptional regulator MraZ domain"/>
    <property type="match status" value="1"/>
</dbReference>
<keyword evidence="4 7" id="KW-0805">Transcription regulation</keyword>
<dbReference type="PANTHER" id="PTHR34701:SF1">
    <property type="entry name" value="TRANSCRIPTIONAL REGULATOR MRAZ"/>
    <property type="match status" value="1"/>
</dbReference>
<feature type="domain" description="SpoVT-AbrB" evidence="8">
    <location>
        <begin position="83"/>
        <end position="126"/>
    </location>
</feature>
<feature type="domain" description="SpoVT-AbrB" evidence="8">
    <location>
        <begin position="7"/>
        <end position="54"/>
    </location>
</feature>
<proteinExistence type="inferred from homology"/>
<dbReference type="InterPro" id="IPR003444">
    <property type="entry name" value="MraZ"/>
</dbReference>
<dbReference type="PANTHER" id="PTHR34701">
    <property type="entry name" value="TRANSCRIPTIONAL REGULATOR MRAZ"/>
    <property type="match status" value="1"/>
</dbReference>
<evidence type="ECO:0000256" key="2">
    <source>
        <dbReference type="ARBA" id="ARBA00022490"/>
    </source>
</evidence>
<dbReference type="HAMAP" id="MF_01008">
    <property type="entry name" value="MraZ"/>
    <property type="match status" value="1"/>
</dbReference>
<keyword evidence="5 7" id="KW-0238">DNA-binding</keyword>
<dbReference type="RefSeq" id="WP_207972915.1">
    <property type="nucleotide sequence ID" value="NZ_CP071795.1"/>
</dbReference>
<dbReference type="CDD" id="cd16321">
    <property type="entry name" value="MraZ_C"/>
    <property type="match status" value="1"/>
</dbReference>
<comment type="similarity">
    <text evidence="7">Belongs to the MraZ family.</text>
</comment>
<evidence type="ECO:0000256" key="3">
    <source>
        <dbReference type="ARBA" id="ARBA00022737"/>
    </source>
</evidence>
<dbReference type="InterPro" id="IPR035644">
    <property type="entry name" value="MraZ_C"/>
</dbReference>
<organism evidence="9 10">
    <name type="scientific">Polaribacter batillariae</name>
    <dbReference type="NCBI Taxonomy" id="2808900"/>
    <lineage>
        <taxon>Bacteria</taxon>
        <taxon>Pseudomonadati</taxon>
        <taxon>Bacteroidota</taxon>
        <taxon>Flavobacteriia</taxon>
        <taxon>Flavobacteriales</taxon>
        <taxon>Flavobacteriaceae</taxon>
    </lineage>
</organism>
<dbReference type="PROSITE" id="PS51740">
    <property type="entry name" value="SPOVT_ABRB"/>
    <property type="match status" value="2"/>
</dbReference>
<dbReference type="Pfam" id="PF02381">
    <property type="entry name" value="MraZ"/>
    <property type="match status" value="2"/>
</dbReference>